<organism evidence="2">
    <name type="scientific">Ixodes ricinus</name>
    <name type="common">Common tick</name>
    <name type="synonym">Acarus ricinus</name>
    <dbReference type="NCBI Taxonomy" id="34613"/>
    <lineage>
        <taxon>Eukaryota</taxon>
        <taxon>Metazoa</taxon>
        <taxon>Ecdysozoa</taxon>
        <taxon>Arthropoda</taxon>
        <taxon>Chelicerata</taxon>
        <taxon>Arachnida</taxon>
        <taxon>Acari</taxon>
        <taxon>Parasitiformes</taxon>
        <taxon>Ixodida</taxon>
        <taxon>Ixodoidea</taxon>
        <taxon>Ixodidae</taxon>
        <taxon>Ixodinae</taxon>
        <taxon>Ixodes</taxon>
    </lineage>
</organism>
<reference evidence="2" key="1">
    <citation type="submission" date="2019-12" db="EMBL/GenBank/DDBJ databases">
        <title>An insight into the sialome of adult female Ixodes ricinus ticks feeding for 6 days.</title>
        <authorList>
            <person name="Perner J."/>
            <person name="Ribeiro J.M.C."/>
        </authorList>
    </citation>
    <scope>NUCLEOTIDE SEQUENCE</scope>
    <source>
        <strain evidence="2">Semi-engorged</strain>
        <tissue evidence="2">Salivary glands</tissue>
    </source>
</reference>
<name>A0A6B0V465_IXORI</name>
<dbReference type="AlphaFoldDB" id="A0A6B0V465"/>
<sequence length="221" mass="23364">MAPERSRLQAGTLLMRGWLSQVLLCSLWHTAVALTSVPSGTIVTLHGAWHFMHGRSNCSKQLSNTMYLGSSCRGAVEVELLKKLSSQEASYVVSAGSSGTGLEHMPGLSKEISASRNGWLVGQYDGATRSVAKSSHAGISTAAGTGTCFVAAGAGSLMMAGAALVHGRTAGGSHGSVCVSFDCLMDKFTCVPGTLCFRTELQCCRCGRQTWQFLWNTHDLQ</sequence>
<keyword evidence="1" id="KW-0732">Signal</keyword>
<protein>
    <submittedName>
        <fullName evidence="2">Putative secreted protein</fullName>
    </submittedName>
</protein>
<feature type="chain" id="PRO_5025341387" evidence="1">
    <location>
        <begin position="34"/>
        <end position="221"/>
    </location>
</feature>
<accession>A0A6B0V465</accession>
<evidence type="ECO:0000313" key="2">
    <source>
        <dbReference type="EMBL" id="MXU96594.1"/>
    </source>
</evidence>
<proteinExistence type="predicted"/>
<feature type="signal peptide" evidence="1">
    <location>
        <begin position="1"/>
        <end position="33"/>
    </location>
</feature>
<evidence type="ECO:0000256" key="1">
    <source>
        <dbReference type="SAM" id="SignalP"/>
    </source>
</evidence>
<dbReference type="EMBL" id="GIFC01014511">
    <property type="protein sequence ID" value="MXU96594.1"/>
    <property type="molecule type" value="Transcribed_RNA"/>
</dbReference>